<organism evidence="1 2">
    <name type="scientific">Acer saccharum</name>
    <name type="common">Sugar maple</name>
    <dbReference type="NCBI Taxonomy" id="4024"/>
    <lineage>
        <taxon>Eukaryota</taxon>
        <taxon>Viridiplantae</taxon>
        <taxon>Streptophyta</taxon>
        <taxon>Embryophyta</taxon>
        <taxon>Tracheophyta</taxon>
        <taxon>Spermatophyta</taxon>
        <taxon>Magnoliopsida</taxon>
        <taxon>eudicotyledons</taxon>
        <taxon>Gunneridae</taxon>
        <taxon>Pentapetalae</taxon>
        <taxon>rosids</taxon>
        <taxon>malvids</taxon>
        <taxon>Sapindales</taxon>
        <taxon>Sapindaceae</taxon>
        <taxon>Hippocastanoideae</taxon>
        <taxon>Acereae</taxon>
        <taxon>Acer</taxon>
    </lineage>
</organism>
<reference evidence="1" key="2">
    <citation type="submission" date="2023-06" db="EMBL/GenBank/DDBJ databases">
        <authorList>
            <person name="Swenson N.G."/>
            <person name="Wegrzyn J.L."/>
            <person name="Mcevoy S.L."/>
        </authorList>
    </citation>
    <scope>NUCLEOTIDE SEQUENCE</scope>
    <source>
        <strain evidence="1">NS2018</strain>
        <tissue evidence="1">Leaf</tissue>
    </source>
</reference>
<dbReference type="EMBL" id="JAUESC010000388">
    <property type="protein sequence ID" value="KAK0572771.1"/>
    <property type="molecule type" value="Genomic_DNA"/>
</dbReference>
<accession>A0AA39VAA6</accession>
<evidence type="ECO:0000313" key="1">
    <source>
        <dbReference type="EMBL" id="KAK0572771.1"/>
    </source>
</evidence>
<evidence type="ECO:0000313" key="2">
    <source>
        <dbReference type="Proteomes" id="UP001168877"/>
    </source>
</evidence>
<protein>
    <submittedName>
        <fullName evidence="1">Uncharacterized protein</fullName>
    </submittedName>
</protein>
<comment type="caution">
    <text evidence="1">The sequence shown here is derived from an EMBL/GenBank/DDBJ whole genome shotgun (WGS) entry which is preliminary data.</text>
</comment>
<dbReference type="Proteomes" id="UP001168877">
    <property type="component" value="Unassembled WGS sequence"/>
</dbReference>
<proteinExistence type="predicted"/>
<gene>
    <name evidence="1" type="ORF">LWI29_036975</name>
</gene>
<reference evidence="1" key="1">
    <citation type="journal article" date="2022" name="Plant J.">
        <title>Strategies of tolerance reflected in two North American maple genomes.</title>
        <authorList>
            <person name="McEvoy S.L."/>
            <person name="Sezen U.U."/>
            <person name="Trouern-Trend A."/>
            <person name="McMahon S.M."/>
            <person name="Schaberg P.G."/>
            <person name="Yang J."/>
            <person name="Wegrzyn J.L."/>
            <person name="Swenson N.G."/>
        </authorList>
    </citation>
    <scope>NUCLEOTIDE SEQUENCE</scope>
    <source>
        <strain evidence="1">NS2018</strain>
    </source>
</reference>
<name>A0AA39VAA6_ACESA</name>
<keyword evidence="2" id="KW-1185">Reference proteome</keyword>
<sequence>MQGGGLHSTCIAYPSGYTKIFVACTDELLSVIKRSLVWRMYAESGYYCCSNIQIVRVVLCTVSDSIIGIGPRCSPISRLRSIPQEV</sequence>
<dbReference type="AlphaFoldDB" id="A0AA39VAA6"/>